<comment type="similarity">
    <text evidence="3">Belongs to the PMEI family.</text>
</comment>
<evidence type="ECO:0000256" key="5">
    <source>
        <dbReference type="SAM" id="SignalP"/>
    </source>
</evidence>
<dbReference type="Gene3D" id="1.20.140.40">
    <property type="entry name" value="Invertase/pectin methylesterase inhibitor family protein"/>
    <property type="match status" value="1"/>
</dbReference>
<dbReference type="InterPro" id="IPR006501">
    <property type="entry name" value="Pectinesterase_inhib_dom"/>
</dbReference>
<dbReference type="InterPro" id="IPR035513">
    <property type="entry name" value="Invertase/methylesterase_inhib"/>
</dbReference>
<dbReference type="InterPro" id="IPR052421">
    <property type="entry name" value="PCW_Enzyme_Inhibitor"/>
</dbReference>
<organism evidence="7 8">
    <name type="scientific">Hibiscus sabdariffa</name>
    <name type="common">roselle</name>
    <dbReference type="NCBI Taxonomy" id="183260"/>
    <lineage>
        <taxon>Eukaryota</taxon>
        <taxon>Viridiplantae</taxon>
        <taxon>Streptophyta</taxon>
        <taxon>Embryophyta</taxon>
        <taxon>Tracheophyta</taxon>
        <taxon>Spermatophyta</taxon>
        <taxon>Magnoliopsida</taxon>
        <taxon>eudicotyledons</taxon>
        <taxon>Gunneridae</taxon>
        <taxon>Pentapetalae</taxon>
        <taxon>rosids</taxon>
        <taxon>malvids</taxon>
        <taxon>Malvales</taxon>
        <taxon>Malvaceae</taxon>
        <taxon>Malvoideae</taxon>
        <taxon>Hibiscus</taxon>
    </lineage>
</organism>
<evidence type="ECO:0000259" key="6">
    <source>
        <dbReference type="SMART" id="SM00856"/>
    </source>
</evidence>
<evidence type="ECO:0000256" key="1">
    <source>
        <dbReference type="ARBA" id="ARBA00022729"/>
    </source>
</evidence>
<comment type="caution">
    <text evidence="7">The sequence shown here is derived from an EMBL/GenBank/DDBJ whole genome shotgun (WGS) entry which is preliminary data.</text>
</comment>
<name>A0ABR2QED9_9ROSI</name>
<evidence type="ECO:0000256" key="4">
    <source>
        <dbReference type="SAM" id="MobiDB-lite"/>
    </source>
</evidence>
<keyword evidence="8" id="KW-1185">Reference proteome</keyword>
<dbReference type="NCBIfam" id="TIGR01614">
    <property type="entry name" value="PME_inhib"/>
    <property type="match status" value="1"/>
</dbReference>
<proteinExistence type="inferred from homology"/>
<gene>
    <name evidence="7" type="ORF">V6N11_070048</name>
</gene>
<feature type="domain" description="Pectinesterase inhibitor" evidence="6">
    <location>
        <begin position="24"/>
        <end position="164"/>
    </location>
</feature>
<sequence>MTKIISLLVLQALFCFTLFPLRYSANSLTETTCKQTPFFDICISTLESDPADVSGLARIAADSVNAKAIVTLNQISTLLGSATDPNLKKALGGCVDYYNTINADIPVAVEAIEKNDPKFAVGSATDEGNEARRCEDSFGGSSPDSPISGSNKVVHDLCVILQSIASLLL</sequence>
<reference evidence="7 8" key="1">
    <citation type="journal article" date="2024" name="G3 (Bethesda)">
        <title>Genome assembly of Hibiscus sabdariffa L. provides insights into metabolisms of medicinal natural products.</title>
        <authorList>
            <person name="Kim T."/>
        </authorList>
    </citation>
    <scope>NUCLEOTIDE SEQUENCE [LARGE SCALE GENOMIC DNA]</scope>
    <source>
        <strain evidence="7">TK-2024</strain>
        <tissue evidence="7">Old leaves</tissue>
    </source>
</reference>
<dbReference type="CDD" id="cd15796">
    <property type="entry name" value="CIF_like"/>
    <property type="match status" value="1"/>
</dbReference>
<evidence type="ECO:0000313" key="8">
    <source>
        <dbReference type="Proteomes" id="UP001396334"/>
    </source>
</evidence>
<dbReference type="PANTHER" id="PTHR36710:SF13">
    <property type="entry name" value="PUTATIVE-RELATED"/>
    <property type="match status" value="1"/>
</dbReference>
<evidence type="ECO:0000313" key="7">
    <source>
        <dbReference type="EMBL" id="KAK8998866.1"/>
    </source>
</evidence>
<evidence type="ECO:0000256" key="3">
    <source>
        <dbReference type="ARBA" id="ARBA00038471"/>
    </source>
</evidence>
<protein>
    <recommendedName>
        <fullName evidence="6">Pectinesterase inhibitor domain-containing protein</fullName>
    </recommendedName>
</protein>
<dbReference type="SUPFAM" id="SSF101148">
    <property type="entry name" value="Plant invertase/pectin methylesterase inhibitor"/>
    <property type="match status" value="1"/>
</dbReference>
<keyword evidence="2" id="KW-1015">Disulfide bond</keyword>
<feature type="region of interest" description="Disordered" evidence="4">
    <location>
        <begin position="120"/>
        <end position="147"/>
    </location>
</feature>
<keyword evidence="1 5" id="KW-0732">Signal</keyword>
<accession>A0ABR2QED9</accession>
<dbReference type="InterPro" id="IPR034087">
    <property type="entry name" value="C/VIF1"/>
</dbReference>
<feature type="compositionally biased region" description="Low complexity" evidence="4">
    <location>
        <begin position="137"/>
        <end position="147"/>
    </location>
</feature>
<dbReference type="EMBL" id="JBBPBN010000040">
    <property type="protein sequence ID" value="KAK8998866.1"/>
    <property type="molecule type" value="Genomic_DNA"/>
</dbReference>
<dbReference type="SMART" id="SM00856">
    <property type="entry name" value="PMEI"/>
    <property type="match status" value="1"/>
</dbReference>
<evidence type="ECO:0000256" key="2">
    <source>
        <dbReference type="ARBA" id="ARBA00023157"/>
    </source>
</evidence>
<dbReference type="Pfam" id="PF04043">
    <property type="entry name" value="PMEI"/>
    <property type="match status" value="1"/>
</dbReference>
<dbReference type="PANTHER" id="PTHR36710">
    <property type="entry name" value="PECTINESTERASE INHIBITOR-LIKE"/>
    <property type="match status" value="1"/>
</dbReference>
<dbReference type="Proteomes" id="UP001396334">
    <property type="component" value="Unassembled WGS sequence"/>
</dbReference>
<feature type="signal peptide" evidence="5">
    <location>
        <begin position="1"/>
        <end position="24"/>
    </location>
</feature>
<feature type="chain" id="PRO_5047247891" description="Pectinesterase inhibitor domain-containing protein" evidence="5">
    <location>
        <begin position="25"/>
        <end position="169"/>
    </location>
</feature>